<reference evidence="4 5" key="1">
    <citation type="journal article" date="2010" name="J. Bacteriol.">
        <title>Genome sequences of Pelagibaca bermudensis HTCC2601T and Maritimibacter alkaliphilus HTCC2654T, the type strains of two marine Roseobacter genera.</title>
        <authorList>
            <person name="Thrash J.C."/>
            <person name="Cho J.C."/>
            <person name="Ferriera S."/>
            <person name="Johnson J."/>
            <person name="Vergin K.L."/>
            <person name="Giovannoni S.J."/>
        </authorList>
    </citation>
    <scope>NUCLEOTIDE SEQUENCE [LARGE SCALE GENOMIC DNA]</scope>
    <source>
        <strain evidence="5">DSM 26914 / JCM 13377 / KCTC 12554 / HTCC2601</strain>
    </source>
</reference>
<dbReference type="eggNOG" id="COG0612">
    <property type="taxonomic scope" value="Bacteria"/>
</dbReference>
<feature type="domain" description="Peptidase M16 C-terminal" evidence="3">
    <location>
        <begin position="187"/>
        <end position="361"/>
    </location>
</feature>
<accession>Q0FHK8</accession>
<evidence type="ECO:0000313" key="5">
    <source>
        <dbReference type="Proteomes" id="UP000006230"/>
    </source>
</evidence>
<dbReference type="GO" id="GO:0046872">
    <property type="term" value="F:metal ion binding"/>
    <property type="evidence" value="ECO:0007669"/>
    <property type="project" value="InterPro"/>
</dbReference>
<comment type="caution">
    <text evidence="4">The sequence shown here is derived from an EMBL/GenBank/DDBJ whole genome shotgun (WGS) entry which is preliminary data.</text>
</comment>
<evidence type="ECO:0000256" key="1">
    <source>
        <dbReference type="SAM" id="SignalP"/>
    </source>
</evidence>
<feature type="signal peptide" evidence="1">
    <location>
        <begin position="1"/>
        <end position="19"/>
    </location>
</feature>
<evidence type="ECO:0000313" key="4">
    <source>
        <dbReference type="EMBL" id="EAU43684.1"/>
    </source>
</evidence>
<proteinExistence type="predicted"/>
<feature type="domain" description="Peptidase M16 N-terminal" evidence="2">
    <location>
        <begin position="38"/>
        <end position="174"/>
    </location>
</feature>
<dbReference type="GO" id="GO:0006508">
    <property type="term" value="P:proteolysis"/>
    <property type="evidence" value="ECO:0007669"/>
    <property type="project" value="UniProtKB-KW"/>
</dbReference>
<dbReference type="PANTHER" id="PTHR11851">
    <property type="entry name" value="METALLOPROTEASE"/>
    <property type="match status" value="1"/>
</dbReference>
<protein>
    <submittedName>
        <fullName evidence="4">Putative zinc protease</fullName>
    </submittedName>
</protein>
<dbReference type="Pfam" id="PF05193">
    <property type="entry name" value="Peptidase_M16_C"/>
    <property type="match status" value="1"/>
</dbReference>
<dbReference type="STRING" id="314265.R2601_08601"/>
<dbReference type="AlphaFoldDB" id="Q0FHK8"/>
<dbReference type="HOGENOM" id="CLU_009902_6_2_5"/>
<dbReference type="Proteomes" id="UP000006230">
    <property type="component" value="Unassembled WGS sequence"/>
</dbReference>
<dbReference type="RefSeq" id="WP_007792211.1">
    <property type="nucleotide sequence ID" value="NZ_DS022276.1"/>
</dbReference>
<keyword evidence="4" id="KW-0378">Hydrolase</keyword>
<name>Q0FHK8_SALBH</name>
<dbReference type="InterPro" id="IPR007863">
    <property type="entry name" value="Peptidase_M16_C"/>
</dbReference>
<evidence type="ECO:0000259" key="3">
    <source>
        <dbReference type="Pfam" id="PF05193"/>
    </source>
</evidence>
<keyword evidence="4" id="KW-0645">Protease</keyword>
<dbReference type="GO" id="GO:0008233">
    <property type="term" value="F:peptidase activity"/>
    <property type="evidence" value="ECO:0007669"/>
    <property type="project" value="UniProtKB-KW"/>
</dbReference>
<keyword evidence="5" id="KW-1185">Reference proteome</keyword>
<dbReference type="InterPro" id="IPR050361">
    <property type="entry name" value="MPP/UQCRC_Complex"/>
</dbReference>
<dbReference type="SUPFAM" id="SSF63411">
    <property type="entry name" value="LuxS/MPP-like metallohydrolase"/>
    <property type="match status" value="2"/>
</dbReference>
<organism evidence="4 5">
    <name type="scientific">Salipiger bermudensis (strain DSM 26914 / JCM 13377 / KCTC 12554 / HTCC2601)</name>
    <name type="common">Pelagibaca bermudensis</name>
    <dbReference type="NCBI Taxonomy" id="314265"/>
    <lineage>
        <taxon>Bacteria</taxon>
        <taxon>Pseudomonadati</taxon>
        <taxon>Pseudomonadota</taxon>
        <taxon>Alphaproteobacteria</taxon>
        <taxon>Rhodobacterales</taxon>
        <taxon>Roseobacteraceae</taxon>
        <taxon>Salipiger</taxon>
    </lineage>
</organism>
<dbReference type="InterPro" id="IPR011765">
    <property type="entry name" value="Pept_M16_N"/>
</dbReference>
<feature type="chain" id="PRO_5004171692" evidence="1">
    <location>
        <begin position="20"/>
        <end position="439"/>
    </location>
</feature>
<keyword evidence="1" id="KW-0732">Signal</keyword>
<sequence length="439" mass="47167">MKPLFAAVFSLFFAAPALAATDIQTVETPMGFNAWLVEEPSIPFTSLEIRFRGGTSLDAPGKRGATNLMVGLLEEGAGDLDARGFAEARDALAASFRYDSGPDSISVSARFLTENRDEAVALLRQSLVDPRFDEDALERVRAQVLSGIRSDARDPDAIANARFDEMVFGNHPYGSQPSGTEESVGALTRDDIVAAHEATMTRDRVYIAAAGDISPDALATLIDDLLGDLPETGAPLPADIEAETSAGVTVVPFDTPQSVAMFGHAGIARDDPDFFAAYVLNQILGGGGFEARLMTEVREKRGLTYGVYSYLVPMDHSALYLGRVASANDRIAEAISVIRDEWRKMAEDGVTAAELEQAKTYLTGAYPLRFDGNGPIARILVGMQMDGLSPEYVTTRNAEVEAVTRDDVARVAARLLDPEALRFVVVGRPEGLEDEAPGQ</sequence>
<dbReference type="PANTHER" id="PTHR11851:SF224">
    <property type="entry name" value="PROCESSING PROTEASE"/>
    <property type="match status" value="1"/>
</dbReference>
<dbReference type="Gene3D" id="3.30.830.10">
    <property type="entry name" value="Metalloenzyme, LuxS/M16 peptidase-like"/>
    <property type="match status" value="2"/>
</dbReference>
<dbReference type="OrthoDB" id="9811314at2"/>
<evidence type="ECO:0000259" key="2">
    <source>
        <dbReference type="Pfam" id="PF00675"/>
    </source>
</evidence>
<dbReference type="InterPro" id="IPR011249">
    <property type="entry name" value="Metalloenz_LuxS/M16"/>
</dbReference>
<dbReference type="Pfam" id="PF00675">
    <property type="entry name" value="Peptidase_M16"/>
    <property type="match status" value="1"/>
</dbReference>
<dbReference type="EMBL" id="AATQ01000071">
    <property type="protein sequence ID" value="EAU43684.1"/>
    <property type="molecule type" value="Genomic_DNA"/>
</dbReference>
<gene>
    <name evidence="4" type="ORF">R2601_08601</name>
</gene>